<keyword evidence="7" id="KW-1185">Reference proteome</keyword>
<reference evidence="7" key="2">
    <citation type="journal article" date="2017" name="Nat. Plants">
        <title>The Aegilops tauschii genome reveals multiple impacts of transposons.</title>
        <authorList>
            <person name="Zhao G."/>
            <person name="Zou C."/>
            <person name="Li K."/>
            <person name="Wang K."/>
            <person name="Li T."/>
            <person name="Gao L."/>
            <person name="Zhang X."/>
            <person name="Wang H."/>
            <person name="Yang Z."/>
            <person name="Liu X."/>
            <person name="Jiang W."/>
            <person name="Mao L."/>
            <person name="Kong X."/>
            <person name="Jiao Y."/>
            <person name="Jia J."/>
        </authorList>
    </citation>
    <scope>NUCLEOTIDE SEQUENCE [LARGE SCALE GENOMIC DNA]</scope>
    <source>
        <strain evidence="7">cv. AL8/78</strain>
    </source>
</reference>
<reference evidence="7" key="1">
    <citation type="journal article" date="2014" name="Science">
        <title>Ancient hybridizations among the ancestral genomes of bread wheat.</title>
        <authorList>
            <consortium name="International Wheat Genome Sequencing Consortium,"/>
            <person name="Marcussen T."/>
            <person name="Sandve S.R."/>
            <person name="Heier L."/>
            <person name="Spannagl M."/>
            <person name="Pfeifer M."/>
            <person name="Jakobsen K.S."/>
            <person name="Wulff B.B."/>
            <person name="Steuernagel B."/>
            <person name="Mayer K.F."/>
            <person name="Olsen O.A."/>
        </authorList>
    </citation>
    <scope>NUCLEOTIDE SEQUENCE [LARGE SCALE GENOMIC DNA]</scope>
    <source>
        <strain evidence="7">cv. AL8/78</strain>
    </source>
</reference>
<evidence type="ECO:0000313" key="7">
    <source>
        <dbReference type="Proteomes" id="UP000015105"/>
    </source>
</evidence>
<sequence>QAIWKSVGDWYFGRAEVRAIDCAYPCDNSCHHDM</sequence>
<dbReference type="EnsemblPlants" id="AET5Gv21119400.1">
    <property type="protein sequence ID" value="AET5Gv21119400.1"/>
    <property type="gene ID" value="AET5Gv21119400"/>
</dbReference>
<dbReference type="InterPro" id="IPR004963">
    <property type="entry name" value="PAE/NOTUM"/>
</dbReference>
<evidence type="ECO:0000256" key="1">
    <source>
        <dbReference type="ARBA" id="ARBA00003534"/>
    </source>
</evidence>
<name>A0A453MAM1_AEGTS</name>
<evidence type="ECO:0000256" key="3">
    <source>
        <dbReference type="ARBA" id="ARBA00005784"/>
    </source>
</evidence>
<proteinExistence type="inferred from homology"/>
<protein>
    <recommendedName>
        <fullName evidence="5">Pectin acetylesterase</fullName>
        <ecNumber evidence="5">3.1.1.-</ecNumber>
    </recommendedName>
</protein>
<dbReference type="AlphaFoldDB" id="A0A453MAM1"/>
<keyword evidence="5" id="KW-0961">Cell wall biogenesis/degradation</keyword>
<dbReference type="Proteomes" id="UP000015105">
    <property type="component" value="Chromosome 5D"/>
</dbReference>
<reference evidence="6" key="3">
    <citation type="journal article" date="2017" name="Nature">
        <title>Genome sequence of the progenitor of the wheat D genome Aegilops tauschii.</title>
        <authorList>
            <person name="Luo M.C."/>
            <person name="Gu Y.Q."/>
            <person name="Puiu D."/>
            <person name="Wang H."/>
            <person name="Twardziok S.O."/>
            <person name="Deal K.R."/>
            <person name="Huo N."/>
            <person name="Zhu T."/>
            <person name="Wang L."/>
            <person name="Wang Y."/>
            <person name="McGuire P.E."/>
            <person name="Liu S."/>
            <person name="Long H."/>
            <person name="Ramasamy R.K."/>
            <person name="Rodriguez J.C."/>
            <person name="Van S.L."/>
            <person name="Yuan L."/>
            <person name="Wang Z."/>
            <person name="Xia Z."/>
            <person name="Xiao L."/>
            <person name="Anderson O.D."/>
            <person name="Ouyang S."/>
            <person name="Liang Y."/>
            <person name="Zimin A.V."/>
            <person name="Pertea G."/>
            <person name="Qi P."/>
            <person name="Bennetzen J.L."/>
            <person name="Dai X."/>
            <person name="Dawson M.W."/>
            <person name="Muller H.G."/>
            <person name="Kugler K."/>
            <person name="Rivarola-Duarte L."/>
            <person name="Spannagl M."/>
            <person name="Mayer K.F.X."/>
            <person name="Lu F.H."/>
            <person name="Bevan M.W."/>
            <person name="Leroy P."/>
            <person name="Li P."/>
            <person name="You F.M."/>
            <person name="Sun Q."/>
            <person name="Liu Z."/>
            <person name="Lyons E."/>
            <person name="Wicker T."/>
            <person name="Salzberg S.L."/>
            <person name="Devos K.M."/>
            <person name="Dvorak J."/>
        </authorList>
    </citation>
    <scope>NUCLEOTIDE SEQUENCE [LARGE SCALE GENOMIC DNA]</scope>
    <source>
        <strain evidence="6">cv. AL8/78</strain>
    </source>
</reference>
<dbReference type="Gramene" id="AET5Gv21119400.1">
    <property type="protein sequence ID" value="AET5Gv21119400.1"/>
    <property type="gene ID" value="AET5Gv21119400"/>
</dbReference>
<comment type="subcellular location">
    <subcellularLocation>
        <location evidence="2 5">Secreted</location>
        <location evidence="2 5">Cell wall</location>
    </subcellularLocation>
</comment>
<comment type="similarity">
    <text evidence="3 5">Belongs to the pectinacetylesterase family.</text>
</comment>
<organism evidence="6 7">
    <name type="scientific">Aegilops tauschii subsp. strangulata</name>
    <name type="common">Goatgrass</name>
    <dbReference type="NCBI Taxonomy" id="200361"/>
    <lineage>
        <taxon>Eukaryota</taxon>
        <taxon>Viridiplantae</taxon>
        <taxon>Streptophyta</taxon>
        <taxon>Embryophyta</taxon>
        <taxon>Tracheophyta</taxon>
        <taxon>Spermatophyta</taxon>
        <taxon>Magnoliopsida</taxon>
        <taxon>Liliopsida</taxon>
        <taxon>Poales</taxon>
        <taxon>Poaceae</taxon>
        <taxon>BOP clade</taxon>
        <taxon>Pooideae</taxon>
        <taxon>Triticodae</taxon>
        <taxon>Triticeae</taxon>
        <taxon>Triticinae</taxon>
        <taxon>Aegilops</taxon>
    </lineage>
</organism>
<evidence type="ECO:0000256" key="4">
    <source>
        <dbReference type="ARBA" id="ARBA00022512"/>
    </source>
</evidence>
<evidence type="ECO:0000256" key="5">
    <source>
        <dbReference type="RuleBase" id="RU363114"/>
    </source>
</evidence>
<keyword evidence="4 5" id="KW-0134">Cell wall</keyword>
<reference evidence="6" key="4">
    <citation type="submission" date="2019-03" db="UniProtKB">
        <authorList>
            <consortium name="EnsemblPlants"/>
        </authorList>
    </citation>
    <scope>IDENTIFICATION</scope>
</reference>
<keyword evidence="5" id="KW-0378">Hydrolase</keyword>
<dbReference type="EC" id="3.1.1.-" evidence="5"/>
<dbReference type="Pfam" id="PF03283">
    <property type="entry name" value="PAE"/>
    <property type="match status" value="1"/>
</dbReference>
<evidence type="ECO:0000313" key="6">
    <source>
        <dbReference type="EnsemblPlants" id="AET5Gv21119400.1"/>
    </source>
</evidence>
<reference evidence="6" key="5">
    <citation type="journal article" date="2021" name="G3 (Bethesda)">
        <title>Aegilops tauschii genome assembly Aet v5.0 features greater sequence contiguity and improved annotation.</title>
        <authorList>
            <person name="Wang L."/>
            <person name="Zhu T."/>
            <person name="Rodriguez J.C."/>
            <person name="Deal K.R."/>
            <person name="Dubcovsky J."/>
            <person name="McGuire P.E."/>
            <person name="Lux T."/>
            <person name="Spannagl M."/>
            <person name="Mayer K.F.X."/>
            <person name="Baldrich P."/>
            <person name="Meyers B.C."/>
            <person name="Huo N."/>
            <person name="Gu Y.Q."/>
            <person name="Zhou H."/>
            <person name="Devos K.M."/>
            <person name="Bennetzen J.L."/>
            <person name="Unver T."/>
            <person name="Budak H."/>
            <person name="Gulick P.J."/>
            <person name="Galiba G."/>
            <person name="Kalapos B."/>
            <person name="Nelson D.R."/>
            <person name="Li P."/>
            <person name="You F.M."/>
            <person name="Luo M.C."/>
            <person name="Dvorak J."/>
        </authorList>
    </citation>
    <scope>NUCLEOTIDE SEQUENCE [LARGE SCALE GENOMIC DNA]</scope>
    <source>
        <strain evidence="6">cv. AL8/78</strain>
    </source>
</reference>
<evidence type="ECO:0000256" key="2">
    <source>
        <dbReference type="ARBA" id="ARBA00004191"/>
    </source>
</evidence>
<comment type="function">
    <text evidence="1 5">Hydrolyzes acetyl esters in homogalacturonan regions of pectin. In type I primary cell wall, galacturonic acid residues of pectin can be acetylated at the O-2 and O-3 positions. Decreasing the degree of acetylation of pectin gels in vitro alters their physical properties.</text>
</comment>
<accession>A0A453MAM1</accession>
<keyword evidence="5" id="KW-0964">Secreted</keyword>